<protein>
    <recommendedName>
        <fullName evidence="3">DUF1764 domain-containing protein</fullName>
    </recommendedName>
</protein>
<gene>
    <name evidence="2" type="ORF">CLEI1391_LOCUS9515</name>
</gene>
<evidence type="ECO:0000313" key="2">
    <source>
        <dbReference type="EMBL" id="CAD8680323.1"/>
    </source>
</evidence>
<feature type="compositionally biased region" description="Basic and acidic residues" evidence="1">
    <location>
        <begin position="55"/>
        <end position="75"/>
    </location>
</feature>
<dbReference type="EMBL" id="HBFB01016968">
    <property type="protein sequence ID" value="CAD8680323.1"/>
    <property type="molecule type" value="Transcribed_RNA"/>
</dbReference>
<sequence length="137" mass="14664">MKQKRAAEPAPDAKPGAKKAKKEEKPEKLDKKQAKKSTSEIDDIFGAAAPGKAGKKGEEDGALKDIAAKVEEARKAKAAAKKPKVEGSKDDLFGEESKKSRKKTEEGYAIYTEDELGLTKAGGGDTPLCPFDCDCCY</sequence>
<feature type="region of interest" description="Disordered" evidence="1">
    <location>
        <begin position="1"/>
        <end position="104"/>
    </location>
</feature>
<feature type="compositionally biased region" description="Basic and acidic residues" evidence="1">
    <location>
        <begin position="21"/>
        <end position="32"/>
    </location>
</feature>
<name>A0A7S0RKZ3_9CHLO</name>
<dbReference type="InterPro" id="IPR013885">
    <property type="entry name" value="DUF1764_euk"/>
</dbReference>
<evidence type="ECO:0000256" key="1">
    <source>
        <dbReference type="SAM" id="MobiDB-lite"/>
    </source>
</evidence>
<proteinExistence type="predicted"/>
<dbReference type="PANTHER" id="PTHR34066:SF1">
    <property type="entry name" value="DUF1764 FAMILY PROTEIN"/>
    <property type="match status" value="1"/>
</dbReference>
<dbReference type="Pfam" id="PF08576">
    <property type="entry name" value="DUF1764"/>
    <property type="match status" value="1"/>
</dbReference>
<dbReference type="PANTHER" id="PTHR34066">
    <property type="entry name" value="GROWTH FACTOR 2"/>
    <property type="match status" value="1"/>
</dbReference>
<reference evidence="2" key="1">
    <citation type="submission" date="2021-01" db="EMBL/GenBank/DDBJ databases">
        <authorList>
            <person name="Corre E."/>
            <person name="Pelletier E."/>
            <person name="Niang G."/>
            <person name="Scheremetjew M."/>
            <person name="Finn R."/>
            <person name="Kale V."/>
            <person name="Holt S."/>
            <person name="Cochrane G."/>
            <person name="Meng A."/>
            <person name="Brown T."/>
            <person name="Cohen L."/>
        </authorList>
    </citation>
    <scope>NUCLEOTIDE SEQUENCE</scope>
    <source>
        <strain evidence="2">SAG 11-49</strain>
    </source>
</reference>
<dbReference type="AlphaFoldDB" id="A0A7S0RKZ3"/>
<evidence type="ECO:0008006" key="3">
    <source>
        <dbReference type="Google" id="ProtNLM"/>
    </source>
</evidence>
<organism evidence="2">
    <name type="scientific">Chlamydomonas leiostraca</name>
    <dbReference type="NCBI Taxonomy" id="1034604"/>
    <lineage>
        <taxon>Eukaryota</taxon>
        <taxon>Viridiplantae</taxon>
        <taxon>Chlorophyta</taxon>
        <taxon>core chlorophytes</taxon>
        <taxon>Chlorophyceae</taxon>
        <taxon>CS clade</taxon>
        <taxon>Chlamydomonadales</taxon>
        <taxon>Chlamydomonadaceae</taxon>
        <taxon>Chlamydomonas</taxon>
    </lineage>
</organism>
<accession>A0A7S0RKZ3</accession>
<feature type="compositionally biased region" description="Basic and acidic residues" evidence="1">
    <location>
        <begin position="83"/>
        <end position="104"/>
    </location>
</feature>